<dbReference type="EMBL" id="CM004400">
    <property type="protein sequence ID" value="KAG8638500.1"/>
    <property type="molecule type" value="Genomic_DNA"/>
</dbReference>
<name>A0ACB7GE39_MANES</name>
<evidence type="ECO:0000313" key="2">
    <source>
        <dbReference type="Proteomes" id="UP000091857"/>
    </source>
</evidence>
<evidence type="ECO:0000313" key="1">
    <source>
        <dbReference type="EMBL" id="KAG8638500.1"/>
    </source>
</evidence>
<accession>A0ACB7GE39</accession>
<sequence length="59" mass="6669">MATNKIMFLWQVFLIFMVLLASAMGVRDLLQSSKPHVTVKAMDKPWGNNYRAKPPPAAH</sequence>
<proteinExistence type="predicted"/>
<gene>
    <name evidence="1" type="ORF">MANES_14G036650v8</name>
</gene>
<protein>
    <submittedName>
        <fullName evidence="1">Uncharacterized protein</fullName>
    </submittedName>
</protein>
<dbReference type="Proteomes" id="UP000091857">
    <property type="component" value="Chromosome 14"/>
</dbReference>
<comment type="caution">
    <text evidence="1">The sequence shown here is derived from an EMBL/GenBank/DDBJ whole genome shotgun (WGS) entry which is preliminary data.</text>
</comment>
<keyword evidence="2" id="KW-1185">Reference proteome</keyword>
<organism evidence="1 2">
    <name type="scientific">Manihot esculenta</name>
    <name type="common">Cassava</name>
    <name type="synonym">Jatropha manihot</name>
    <dbReference type="NCBI Taxonomy" id="3983"/>
    <lineage>
        <taxon>Eukaryota</taxon>
        <taxon>Viridiplantae</taxon>
        <taxon>Streptophyta</taxon>
        <taxon>Embryophyta</taxon>
        <taxon>Tracheophyta</taxon>
        <taxon>Spermatophyta</taxon>
        <taxon>Magnoliopsida</taxon>
        <taxon>eudicotyledons</taxon>
        <taxon>Gunneridae</taxon>
        <taxon>Pentapetalae</taxon>
        <taxon>rosids</taxon>
        <taxon>fabids</taxon>
        <taxon>Malpighiales</taxon>
        <taxon>Euphorbiaceae</taxon>
        <taxon>Crotonoideae</taxon>
        <taxon>Manihoteae</taxon>
        <taxon>Manihot</taxon>
    </lineage>
</organism>
<reference evidence="2" key="1">
    <citation type="journal article" date="2016" name="Nat. Biotechnol.">
        <title>Sequencing wild and cultivated cassava and related species reveals extensive interspecific hybridization and genetic diversity.</title>
        <authorList>
            <person name="Bredeson J.V."/>
            <person name="Lyons J.B."/>
            <person name="Prochnik S.E."/>
            <person name="Wu G.A."/>
            <person name="Ha C.M."/>
            <person name="Edsinger-Gonzales E."/>
            <person name="Grimwood J."/>
            <person name="Schmutz J."/>
            <person name="Rabbi I.Y."/>
            <person name="Egesi C."/>
            <person name="Nauluvula P."/>
            <person name="Lebot V."/>
            <person name="Ndunguru J."/>
            <person name="Mkamilo G."/>
            <person name="Bart R.S."/>
            <person name="Setter T.L."/>
            <person name="Gleadow R.M."/>
            <person name="Kulakow P."/>
            <person name="Ferguson M.E."/>
            <person name="Rounsley S."/>
            <person name="Rokhsar D.S."/>
        </authorList>
    </citation>
    <scope>NUCLEOTIDE SEQUENCE [LARGE SCALE GENOMIC DNA]</scope>
    <source>
        <strain evidence="2">cv. AM560-2</strain>
    </source>
</reference>